<dbReference type="EMBL" id="FNQY01000012">
    <property type="protein sequence ID" value="SEA27155.1"/>
    <property type="molecule type" value="Genomic_DNA"/>
</dbReference>
<dbReference type="Pfam" id="PF02801">
    <property type="entry name" value="Ketoacyl-synt_C"/>
    <property type="match status" value="1"/>
</dbReference>
<evidence type="ECO:0000256" key="12">
    <source>
        <dbReference type="ARBA" id="ARBA00048506"/>
    </source>
</evidence>
<protein>
    <recommendedName>
        <fullName evidence="8">3-oxoacyl-[acyl-carrier-protein] synthase 1</fullName>
        <ecNumber evidence="4">2.3.1.41</ecNumber>
    </recommendedName>
    <alternativeName>
        <fullName evidence="9">3-oxoacyl-[acyl-carrier-protein] synthase I</fullName>
    </alternativeName>
    <alternativeName>
        <fullName evidence="10">Beta-ketoacyl-ACP synthase I</fullName>
    </alternativeName>
</protein>
<proteinExistence type="inferred from homology"/>
<dbReference type="PANTHER" id="PTHR11712">
    <property type="entry name" value="POLYKETIDE SYNTHASE-RELATED"/>
    <property type="match status" value="1"/>
</dbReference>
<name>A0A1H3ZU47_9BACT</name>
<evidence type="ECO:0000256" key="8">
    <source>
        <dbReference type="ARBA" id="ARBA00039450"/>
    </source>
</evidence>
<dbReference type="RefSeq" id="WP_091398251.1">
    <property type="nucleotide sequence ID" value="NZ_FNQY01000012.1"/>
</dbReference>
<dbReference type="InterPro" id="IPR016039">
    <property type="entry name" value="Thiolase-like"/>
</dbReference>
<evidence type="ECO:0000256" key="7">
    <source>
        <dbReference type="ARBA" id="ARBA00023315"/>
    </source>
</evidence>
<dbReference type="OrthoDB" id="9808669at2"/>
<comment type="catalytic activity">
    <reaction evidence="11">
        <text>(3Z)-decenoyl-[ACP] + malonyl-[ACP] + H(+) = 3-oxo-(5Z)-dodecenoyl-[ACP] + holo-[ACP] + CO2</text>
        <dbReference type="Rhea" id="RHEA:54940"/>
        <dbReference type="Rhea" id="RHEA-COMP:9623"/>
        <dbReference type="Rhea" id="RHEA-COMP:9685"/>
        <dbReference type="Rhea" id="RHEA-COMP:9927"/>
        <dbReference type="Rhea" id="RHEA-COMP:14042"/>
        <dbReference type="ChEBI" id="CHEBI:15378"/>
        <dbReference type="ChEBI" id="CHEBI:16526"/>
        <dbReference type="ChEBI" id="CHEBI:64479"/>
        <dbReference type="ChEBI" id="CHEBI:78449"/>
        <dbReference type="ChEBI" id="CHEBI:78798"/>
        <dbReference type="ChEBI" id="CHEBI:138410"/>
    </reaction>
    <physiologicalReaction direction="left-to-right" evidence="11">
        <dbReference type="Rhea" id="RHEA:54941"/>
    </physiologicalReaction>
</comment>
<evidence type="ECO:0000256" key="4">
    <source>
        <dbReference type="ARBA" id="ARBA00013191"/>
    </source>
</evidence>
<comment type="subcellular location">
    <subcellularLocation>
        <location evidence="1">Cytoplasm</location>
    </subcellularLocation>
</comment>
<comment type="catalytic activity">
    <reaction evidence="12">
        <text>a fatty acyl-[ACP] + malonyl-[ACP] + H(+) = a 3-oxoacyl-[ACP] + holo-[ACP] + CO2</text>
        <dbReference type="Rhea" id="RHEA:22836"/>
        <dbReference type="Rhea" id="RHEA-COMP:9623"/>
        <dbReference type="Rhea" id="RHEA-COMP:9685"/>
        <dbReference type="Rhea" id="RHEA-COMP:9916"/>
        <dbReference type="Rhea" id="RHEA-COMP:14125"/>
        <dbReference type="ChEBI" id="CHEBI:15378"/>
        <dbReference type="ChEBI" id="CHEBI:16526"/>
        <dbReference type="ChEBI" id="CHEBI:64479"/>
        <dbReference type="ChEBI" id="CHEBI:78449"/>
        <dbReference type="ChEBI" id="CHEBI:78776"/>
        <dbReference type="ChEBI" id="CHEBI:138651"/>
        <dbReference type="EC" id="2.3.1.41"/>
    </reaction>
    <physiologicalReaction direction="left-to-right" evidence="12">
        <dbReference type="Rhea" id="RHEA:22837"/>
    </physiologicalReaction>
</comment>
<evidence type="ECO:0000256" key="3">
    <source>
        <dbReference type="ARBA" id="ARBA00011738"/>
    </source>
</evidence>
<evidence type="ECO:0000256" key="6">
    <source>
        <dbReference type="ARBA" id="ARBA00022679"/>
    </source>
</evidence>
<sequence length="437" mass="46498">MSKNTRVVITGLGVCSPIGTGLKAFKAGLKKGISGIRYHEILEQQNYRCHIGGLPLLEQKQIDAFTKQYGLVKMKGTGIIYGCMAGLEAWYDAGLELLPSKSSQAAWDYGCIFGTCTNGIDAIDYGISLVDTGNVRKMGGRTAQQAMNSGVSAYLGGIIGIGNQLTTNSSSCITGVEAALEGFNRIREGKSSIVLVGSAESSHHNVWGGYDGMTLYDDFYALAKGYNDRPEKGSCPMSTGANGLVPGSGGGAMVLESLQSAQKRGARIYGELLGGSLICGAQRAGGTMTINNRQSMEDVIGFALEAAKIRPDEIDLVCGHLPSYIMDVYEVQALAGALKRKGNDFPYINALKSMTGHCFAASSSLELVATALQLQDQFIHPTLNAEQLDQEIAAIVPRSKVPLKSIKKRLNIVAKTSYGFGDVAGCVMVRHWPEGVK</sequence>
<evidence type="ECO:0000259" key="14">
    <source>
        <dbReference type="PROSITE" id="PS52004"/>
    </source>
</evidence>
<dbReference type="Proteomes" id="UP000199041">
    <property type="component" value="Unassembled WGS sequence"/>
</dbReference>
<evidence type="ECO:0000256" key="9">
    <source>
        <dbReference type="ARBA" id="ARBA00041620"/>
    </source>
</evidence>
<keyword evidence="16" id="KW-1185">Reference proteome</keyword>
<dbReference type="GO" id="GO:0005829">
    <property type="term" value="C:cytosol"/>
    <property type="evidence" value="ECO:0007669"/>
    <property type="project" value="TreeGrafter"/>
</dbReference>
<comment type="subunit">
    <text evidence="3">Homodimer.</text>
</comment>
<evidence type="ECO:0000256" key="10">
    <source>
        <dbReference type="ARBA" id="ARBA00042143"/>
    </source>
</evidence>
<dbReference type="PANTHER" id="PTHR11712:SF306">
    <property type="entry name" value="3-OXOACYL-[ACYL-CARRIER-PROTEIN] SYNTHASE 1"/>
    <property type="match status" value="1"/>
</dbReference>
<evidence type="ECO:0000256" key="5">
    <source>
        <dbReference type="ARBA" id="ARBA00022490"/>
    </source>
</evidence>
<dbReference type="SUPFAM" id="SSF53901">
    <property type="entry name" value="Thiolase-like"/>
    <property type="match status" value="2"/>
</dbReference>
<evidence type="ECO:0000256" key="1">
    <source>
        <dbReference type="ARBA" id="ARBA00004496"/>
    </source>
</evidence>
<evidence type="ECO:0000256" key="2">
    <source>
        <dbReference type="ARBA" id="ARBA00008467"/>
    </source>
</evidence>
<evidence type="ECO:0000313" key="15">
    <source>
        <dbReference type="EMBL" id="SEA27155.1"/>
    </source>
</evidence>
<dbReference type="GO" id="GO:0006633">
    <property type="term" value="P:fatty acid biosynthetic process"/>
    <property type="evidence" value="ECO:0007669"/>
    <property type="project" value="TreeGrafter"/>
</dbReference>
<dbReference type="InterPro" id="IPR014031">
    <property type="entry name" value="Ketoacyl_synth_C"/>
</dbReference>
<dbReference type="InterPro" id="IPR020841">
    <property type="entry name" value="PKS_Beta-ketoAc_synthase_dom"/>
</dbReference>
<keyword evidence="6 13" id="KW-0808">Transferase</keyword>
<dbReference type="InterPro" id="IPR000794">
    <property type="entry name" value="Beta-ketoacyl_synthase"/>
</dbReference>
<gene>
    <name evidence="15" type="ORF">SAMN05192529_11235</name>
</gene>
<dbReference type="STRING" id="551991.SAMN05192529_11235"/>
<dbReference type="AlphaFoldDB" id="A0A1H3ZU47"/>
<evidence type="ECO:0000256" key="11">
    <source>
        <dbReference type="ARBA" id="ARBA00048121"/>
    </source>
</evidence>
<reference evidence="15 16" key="1">
    <citation type="submission" date="2016-10" db="EMBL/GenBank/DDBJ databases">
        <authorList>
            <person name="de Groot N.N."/>
        </authorList>
    </citation>
    <scope>NUCLEOTIDE SEQUENCE [LARGE SCALE GENOMIC DNA]</scope>
    <source>
        <strain evidence="15 16">Vu-144</strain>
    </source>
</reference>
<organism evidence="15 16">
    <name type="scientific">Arachidicoccus rhizosphaerae</name>
    <dbReference type="NCBI Taxonomy" id="551991"/>
    <lineage>
        <taxon>Bacteria</taxon>
        <taxon>Pseudomonadati</taxon>
        <taxon>Bacteroidota</taxon>
        <taxon>Chitinophagia</taxon>
        <taxon>Chitinophagales</taxon>
        <taxon>Chitinophagaceae</taxon>
        <taxon>Arachidicoccus</taxon>
    </lineage>
</organism>
<dbReference type="InterPro" id="IPR014030">
    <property type="entry name" value="Ketoacyl_synth_N"/>
</dbReference>
<dbReference type="Gene3D" id="3.40.47.10">
    <property type="match status" value="1"/>
</dbReference>
<accession>A0A1H3ZU47</accession>
<keyword evidence="7" id="KW-0012">Acyltransferase</keyword>
<evidence type="ECO:0000313" key="16">
    <source>
        <dbReference type="Proteomes" id="UP000199041"/>
    </source>
</evidence>
<feature type="domain" description="Ketosynthase family 3 (KS3)" evidence="14">
    <location>
        <begin position="4"/>
        <end position="431"/>
    </location>
</feature>
<comment type="similarity">
    <text evidence="2 13">Belongs to the thiolase-like superfamily. Beta-ketoacyl-ACP synthases family.</text>
</comment>
<dbReference type="SMART" id="SM00825">
    <property type="entry name" value="PKS_KS"/>
    <property type="match status" value="1"/>
</dbReference>
<dbReference type="PROSITE" id="PS52004">
    <property type="entry name" value="KS3_2"/>
    <property type="match status" value="1"/>
</dbReference>
<dbReference type="Pfam" id="PF00109">
    <property type="entry name" value="ketoacyl-synt"/>
    <property type="match status" value="1"/>
</dbReference>
<evidence type="ECO:0000256" key="13">
    <source>
        <dbReference type="RuleBase" id="RU003694"/>
    </source>
</evidence>
<dbReference type="GO" id="GO:0004315">
    <property type="term" value="F:3-oxoacyl-[acyl-carrier-protein] synthase activity"/>
    <property type="evidence" value="ECO:0007669"/>
    <property type="project" value="UniProtKB-EC"/>
</dbReference>
<keyword evidence="5" id="KW-0963">Cytoplasm</keyword>
<dbReference type="EC" id="2.3.1.41" evidence="4"/>